<dbReference type="CDD" id="cd16698">
    <property type="entry name" value="RING_CH-C4HC3_MARCH1-like"/>
    <property type="match status" value="1"/>
</dbReference>
<evidence type="ECO:0000259" key="10">
    <source>
        <dbReference type="PROSITE" id="PS51292"/>
    </source>
</evidence>
<feature type="transmembrane region" description="Helical" evidence="9">
    <location>
        <begin position="416"/>
        <end position="438"/>
    </location>
</feature>
<feature type="region of interest" description="Disordered" evidence="8">
    <location>
        <begin position="254"/>
        <end position="295"/>
    </location>
</feature>
<keyword evidence="9" id="KW-0812">Transmembrane</keyword>
<keyword evidence="12" id="KW-1185">Reference proteome</keyword>
<feature type="compositionally biased region" description="Low complexity" evidence="8">
    <location>
        <begin position="538"/>
        <end position="548"/>
    </location>
</feature>
<dbReference type="Proteomes" id="UP001283361">
    <property type="component" value="Unassembled WGS sequence"/>
</dbReference>
<keyword evidence="6" id="KW-0862">Zinc</keyword>
<keyword evidence="4" id="KW-0479">Metal-binding</keyword>
<dbReference type="PROSITE" id="PS51292">
    <property type="entry name" value="ZF_RING_CH"/>
    <property type="match status" value="1"/>
</dbReference>
<protein>
    <recommendedName>
        <fullName evidence="10">RING-CH-type domain-containing protein</fullName>
    </recommendedName>
</protein>
<accession>A0AAE0Z2U1</accession>
<name>A0AAE0Z2U1_9GAST</name>
<dbReference type="SMART" id="SM00744">
    <property type="entry name" value="RINGv"/>
    <property type="match status" value="1"/>
</dbReference>
<comment type="caution">
    <text evidence="11">The sequence shown here is derived from an EMBL/GenBank/DDBJ whole genome shotgun (WGS) entry which is preliminary data.</text>
</comment>
<evidence type="ECO:0000256" key="7">
    <source>
        <dbReference type="ARBA" id="ARBA00022859"/>
    </source>
</evidence>
<keyword evidence="7" id="KW-0391">Immunity</keyword>
<evidence type="ECO:0000256" key="2">
    <source>
        <dbReference type="ARBA" id="ARBA00004177"/>
    </source>
</evidence>
<keyword evidence="5" id="KW-0863">Zinc-finger</keyword>
<keyword evidence="9" id="KW-0472">Membrane</keyword>
<evidence type="ECO:0000256" key="1">
    <source>
        <dbReference type="ARBA" id="ARBA00004127"/>
    </source>
</evidence>
<dbReference type="GO" id="GO:0008270">
    <property type="term" value="F:zinc ion binding"/>
    <property type="evidence" value="ECO:0007669"/>
    <property type="project" value="UniProtKB-KW"/>
</dbReference>
<evidence type="ECO:0000256" key="8">
    <source>
        <dbReference type="SAM" id="MobiDB-lite"/>
    </source>
</evidence>
<dbReference type="EMBL" id="JAWDGP010004833">
    <property type="protein sequence ID" value="KAK3761799.1"/>
    <property type="molecule type" value="Genomic_DNA"/>
</dbReference>
<sequence length="601" mass="65859">MATPNIEDLPGFNVVQKDAGTESKSVQSLSNIETNLCTGGESLRDSLLADKGADADTIGVDNAAMDVGTDIEDGESPRLETSITVGVKNDDTTNVNPHCSPEYVKDDESIMTTLAESRVSSMSSQHLRPSNVTVIMVGKSVTGEVLVSQDPHWTELQASVQGEILCGDSAPSTTPNSMRENITYTDETPRIVGNVISTHTVRSPPLLDAHRGIELQAPQNILTPHSHEPYPEPCSQASSSAAIIEATIITSAASDDRTHDPHALPSQDLHNTSGFHPEVSLPLPPSFSSVPSDEKPPLRSDQSCVLEMKVIQKAESPQAGHHPAERCDSFLSTQSEKCDICRICHCEGEENNRLISPCLCSGSLKYIHLACLQKWIKSSEKKSCELCNFEYTMTTKTKPFREWERLEMTSAERRKVVCSVTFHLIAITCVIWSLYVLIDRTTEEVSSGTLDWPFWTKLIVVAIGFTGGVVFMYVQCKMYVQLCLRWRAYNKLITVENAPEDPELRAEAAARIKAKADELHQQQQQLQQQEQQQHQQQQQQQQYQQQNQSSEVAGSVAGPVAEEVGTVNTGGGPGGTGTDQNSVEIGGQVNQVVTEQELNCN</sequence>
<dbReference type="PANTHER" id="PTHR45981">
    <property type="entry name" value="LD02310P"/>
    <property type="match status" value="1"/>
</dbReference>
<evidence type="ECO:0000313" key="11">
    <source>
        <dbReference type="EMBL" id="KAK3761799.1"/>
    </source>
</evidence>
<feature type="transmembrane region" description="Helical" evidence="9">
    <location>
        <begin position="458"/>
        <end position="476"/>
    </location>
</feature>
<evidence type="ECO:0000256" key="9">
    <source>
        <dbReference type="SAM" id="Phobius"/>
    </source>
</evidence>
<feature type="region of interest" description="Disordered" evidence="8">
    <location>
        <begin position="538"/>
        <end position="584"/>
    </location>
</feature>
<evidence type="ECO:0000256" key="4">
    <source>
        <dbReference type="ARBA" id="ARBA00022723"/>
    </source>
</evidence>
<dbReference type="SUPFAM" id="SSF57850">
    <property type="entry name" value="RING/U-box"/>
    <property type="match status" value="1"/>
</dbReference>
<feature type="compositionally biased region" description="Gly residues" evidence="8">
    <location>
        <begin position="568"/>
        <end position="577"/>
    </location>
</feature>
<keyword evidence="9" id="KW-1133">Transmembrane helix</keyword>
<proteinExistence type="predicted"/>
<organism evidence="11 12">
    <name type="scientific">Elysia crispata</name>
    <name type="common">lettuce slug</name>
    <dbReference type="NCBI Taxonomy" id="231223"/>
    <lineage>
        <taxon>Eukaryota</taxon>
        <taxon>Metazoa</taxon>
        <taxon>Spiralia</taxon>
        <taxon>Lophotrochozoa</taxon>
        <taxon>Mollusca</taxon>
        <taxon>Gastropoda</taxon>
        <taxon>Heterobranchia</taxon>
        <taxon>Euthyneura</taxon>
        <taxon>Panpulmonata</taxon>
        <taxon>Sacoglossa</taxon>
        <taxon>Placobranchoidea</taxon>
        <taxon>Plakobranchidae</taxon>
        <taxon>Elysia</taxon>
    </lineage>
</organism>
<dbReference type="GO" id="GO:0005768">
    <property type="term" value="C:endosome"/>
    <property type="evidence" value="ECO:0007669"/>
    <property type="project" value="UniProtKB-SubCell"/>
</dbReference>
<dbReference type="GO" id="GO:0005765">
    <property type="term" value="C:lysosomal membrane"/>
    <property type="evidence" value="ECO:0007669"/>
    <property type="project" value="UniProtKB-SubCell"/>
</dbReference>
<dbReference type="AlphaFoldDB" id="A0AAE0Z2U1"/>
<dbReference type="GO" id="GO:0002376">
    <property type="term" value="P:immune system process"/>
    <property type="evidence" value="ECO:0007669"/>
    <property type="project" value="UniProtKB-KW"/>
</dbReference>
<evidence type="ECO:0000313" key="12">
    <source>
        <dbReference type="Proteomes" id="UP001283361"/>
    </source>
</evidence>
<dbReference type="Gene3D" id="3.30.40.10">
    <property type="entry name" value="Zinc/RING finger domain, C3HC4 (zinc finger)"/>
    <property type="match status" value="1"/>
</dbReference>
<reference evidence="11" key="1">
    <citation type="journal article" date="2023" name="G3 (Bethesda)">
        <title>A reference genome for the long-term kleptoplast-retaining sea slug Elysia crispata morphotype clarki.</title>
        <authorList>
            <person name="Eastman K.E."/>
            <person name="Pendleton A.L."/>
            <person name="Shaikh M.A."/>
            <person name="Suttiyut T."/>
            <person name="Ogas R."/>
            <person name="Tomko P."/>
            <person name="Gavelis G."/>
            <person name="Widhalm J.R."/>
            <person name="Wisecaver J.H."/>
        </authorList>
    </citation>
    <scope>NUCLEOTIDE SEQUENCE</scope>
    <source>
        <strain evidence="11">ECLA1</strain>
    </source>
</reference>
<gene>
    <name evidence="11" type="ORF">RRG08_010123</name>
</gene>
<dbReference type="InterPro" id="IPR011016">
    <property type="entry name" value="Znf_RING-CH"/>
</dbReference>
<evidence type="ECO:0000256" key="5">
    <source>
        <dbReference type="ARBA" id="ARBA00022771"/>
    </source>
</evidence>
<evidence type="ECO:0000256" key="3">
    <source>
        <dbReference type="ARBA" id="ARBA00004656"/>
    </source>
</evidence>
<comment type="subcellular location">
    <subcellularLocation>
        <location evidence="1">Endomembrane system</location>
        <topology evidence="1">Multi-pass membrane protein</topology>
    </subcellularLocation>
    <subcellularLocation>
        <location evidence="2">Endosome</location>
    </subcellularLocation>
    <subcellularLocation>
        <location evidence="3">Lysosome membrane</location>
    </subcellularLocation>
</comment>
<dbReference type="InterPro" id="IPR013083">
    <property type="entry name" value="Znf_RING/FYVE/PHD"/>
</dbReference>
<feature type="compositionally biased region" description="Low complexity" evidence="8">
    <location>
        <begin position="277"/>
        <end position="291"/>
    </location>
</feature>
<feature type="domain" description="RING-CH-type" evidence="10">
    <location>
        <begin position="333"/>
        <end position="394"/>
    </location>
</feature>
<dbReference type="Pfam" id="PF12906">
    <property type="entry name" value="RINGv"/>
    <property type="match status" value="1"/>
</dbReference>
<evidence type="ECO:0000256" key="6">
    <source>
        <dbReference type="ARBA" id="ARBA00022833"/>
    </source>
</evidence>